<evidence type="ECO:0000313" key="1">
    <source>
        <dbReference type="EMBL" id="KAI8557014.1"/>
    </source>
</evidence>
<evidence type="ECO:0000313" key="2">
    <source>
        <dbReference type="Proteomes" id="UP001062846"/>
    </source>
</evidence>
<gene>
    <name evidence="1" type="ORF">RHMOL_Rhmol05G0301000</name>
</gene>
<keyword evidence="2" id="KW-1185">Reference proteome</keyword>
<organism evidence="1 2">
    <name type="scientific">Rhododendron molle</name>
    <name type="common">Chinese azalea</name>
    <name type="synonym">Azalea mollis</name>
    <dbReference type="NCBI Taxonomy" id="49168"/>
    <lineage>
        <taxon>Eukaryota</taxon>
        <taxon>Viridiplantae</taxon>
        <taxon>Streptophyta</taxon>
        <taxon>Embryophyta</taxon>
        <taxon>Tracheophyta</taxon>
        <taxon>Spermatophyta</taxon>
        <taxon>Magnoliopsida</taxon>
        <taxon>eudicotyledons</taxon>
        <taxon>Gunneridae</taxon>
        <taxon>Pentapetalae</taxon>
        <taxon>asterids</taxon>
        <taxon>Ericales</taxon>
        <taxon>Ericaceae</taxon>
        <taxon>Ericoideae</taxon>
        <taxon>Rhodoreae</taxon>
        <taxon>Rhododendron</taxon>
    </lineage>
</organism>
<reference evidence="1" key="1">
    <citation type="submission" date="2022-02" db="EMBL/GenBank/DDBJ databases">
        <title>Plant Genome Project.</title>
        <authorList>
            <person name="Zhang R.-G."/>
        </authorList>
    </citation>
    <scope>NUCLEOTIDE SEQUENCE</scope>
    <source>
        <strain evidence="1">AT1</strain>
    </source>
</reference>
<sequence length="247" mass="27655">MASSKSTVARTTFDLPFEITVAILSRLPVKSLLRFKSACKTCLSSFGYPLFLCKPSTRQFREIPNSKWGDEHLNGIQVSFGFGFHPSANDYKLIRIVLYSSPIRECDMRADLLIRTPECLDRTWDLTDWNFTELDDKLAVVVVSPHERCFDVWVLNENESSWTNQVKVVSFPRIAGDMEDGVDGLCTVLGGGKNGQEEEAGEAVAPMASSKSTVARTTFDLPFEITVEILSRLPVKSLLRFKSVCKT</sequence>
<comment type="caution">
    <text evidence="1">The sequence shown here is derived from an EMBL/GenBank/DDBJ whole genome shotgun (WGS) entry which is preliminary data.</text>
</comment>
<protein>
    <submittedName>
        <fullName evidence="1">Uncharacterized protein</fullName>
    </submittedName>
</protein>
<accession>A0ACC0NVV2</accession>
<dbReference type="EMBL" id="CM046392">
    <property type="protein sequence ID" value="KAI8557014.1"/>
    <property type="molecule type" value="Genomic_DNA"/>
</dbReference>
<proteinExistence type="predicted"/>
<dbReference type="Proteomes" id="UP001062846">
    <property type="component" value="Chromosome 5"/>
</dbReference>
<name>A0ACC0NVV2_RHOML</name>